<dbReference type="SUPFAM" id="SSF48239">
    <property type="entry name" value="Terpenoid cyclases/Protein prenyltransferases"/>
    <property type="match status" value="1"/>
</dbReference>
<name>A0AAE3KMB5_9PSEU</name>
<evidence type="ECO:0000313" key="3">
    <source>
        <dbReference type="Proteomes" id="UP001206128"/>
    </source>
</evidence>
<dbReference type="Gene3D" id="1.50.10.20">
    <property type="match status" value="1"/>
</dbReference>
<reference evidence="2" key="1">
    <citation type="submission" date="2022-06" db="EMBL/GenBank/DDBJ databases">
        <title>Genomic Encyclopedia of Archaeal and Bacterial Type Strains, Phase II (KMG-II): from individual species to whole genera.</title>
        <authorList>
            <person name="Goeker M."/>
        </authorList>
    </citation>
    <scope>NUCLEOTIDE SEQUENCE</scope>
    <source>
        <strain evidence="2">DSM 43935</strain>
    </source>
</reference>
<sequence>MRNPAEPDVPALVDDLVADALADPTGGLYPSVYETGRLVSLVPWLTGHESRIRFLIDDQNSDGSWSGPGSYALAPTLSAVEALLAVLDRGRDPAAAHQGLLDSANRGLAAASRLLAGVDGTAPPGTLVAFLVVPALVGDINERLARIDHERLDRRRLALPSNVSAEPLVRLRAEGWRNPVSTHYLELVGPVATRSADVHPVSGIVGCSAAATAAWLGPDRPGPAHTESVRFLDQTQARLGGPVPGLTSMAWFERAWVYDALAAAGVPAARIAGLLAELPANASTEGAPAAPGFAHDSETSALVLLARAWATNTVEQPRCLWDYDAGTHFLTTKPVGAPSPISNSRILQVFGRYLGQAPADSSRCADAITRLGRWLRDGQTDGHWVDRWHVSPLYATLCCTVALHQHGGAEHGAAVRAAVDWVLASQRANGSWGVWDGTAEETAYALQTLLLTRPDQAGVAHAVRRGREFLLQHGLTGPHPPLWIGKDLYAPVTLIRGAVLSALALSRHRALAPAAATD</sequence>
<dbReference type="InterPro" id="IPR008930">
    <property type="entry name" value="Terpenoid_cyclase/PrenylTrfase"/>
</dbReference>
<dbReference type="EMBL" id="JAMTCK010000010">
    <property type="protein sequence ID" value="MCP2167393.1"/>
    <property type="molecule type" value="Genomic_DNA"/>
</dbReference>
<accession>A0AAE3KMB5</accession>
<comment type="caution">
    <text evidence="2">The sequence shown here is derived from an EMBL/GenBank/DDBJ whole genome shotgun (WGS) entry which is preliminary data.</text>
</comment>
<dbReference type="Proteomes" id="UP001206128">
    <property type="component" value="Unassembled WGS sequence"/>
</dbReference>
<dbReference type="Pfam" id="PF13243">
    <property type="entry name" value="SQHop_cyclase_C"/>
    <property type="match status" value="1"/>
</dbReference>
<organism evidence="2 3">
    <name type="scientific">Goodfellowiella coeruleoviolacea</name>
    <dbReference type="NCBI Taxonomy" id="334858"/>
    <lineage>
        <taxon>Bacteria</taxon>
        <taxon>Bacillati</taxon>
        <taxon>Actinomycetota</taxon>
        <taxon>Actinomycetes</taxon>
        <taxon>Pseudonocardiales</taxon>
        <taxon>Pseudonocardiaceae</taxon>
        <taxon>Goodfellowiella</taxon>
    </lineage>
</organism>
<feature type="domain" description="Squalene cyclase C-terminal" evidence="1">
    <location>
        <begin position="344"/>
        <end position="438"/>
    </location>
</feature>
<evidence type="ECO:0000259" key="1">
    <source>
        <dbReference type="Pfam" id="PF13243"/>
    </source>
</evidence>
<gene>
    <name evidence="2" type="ORF">LX83_004266</name>
</gene>
<dbReference type="InterPro" id="IPR032696">
    <property type="entry name" value="SQ_cyclase_C"/>
</dbReference>
<protein>
    <submittedName>
        <fullName evidence="2">Prenyltransferase and squalene oxidase repeat-containing protein</fullName>
    </submittedName>
</protein>
<dbReference type="AlphaFoldDB" id="A0AAE3KMB5"/>
<dbReference type="Gene3D" id="1.50.10.160">
    <property type="match status" value="1"/>
</dbReference>
<dbReference type="RefSeq" id="WP_253774240.1">
    <property type="nucleotide sequence ID" value="NZ_JAMTCK010000010.1"/>
</dbReference>
<proteinExistence type="predicted"/>
<keyword evidence="3" id="KW-1185">Reference proteome</keyword>
<evidence type="ECO:0000313" key="2">
    <source>
        <dbReference type="EMBL" id="MCP2167393.1"/>
    </source>
</evidence>